<dbReference type="RefSeq" id="WP_007215294.1">
    <property type="nucleotide sequence ID" value="NZ_CABMLT010000008.1"/>
</dbReference>
<feature type="signal peptide" evidence="1">
    <location>
        <begin position="1"/>
        <end position="25"/>
    </location>
</feature>
<dbReference type="InterPro" id="IPR011050">
    <property type="entry name" value="Pectin_lyase_fold/virulence"/>
</dbReference>
<dbReference type="Pfam" id="PF17161">
    <property type="entry name" value="DUF5123"/>
    <property type="match status" value="1"/>
</dbReference>
<evidence type="ECO:0000313" key="6">
    <source>
        <dbReference type="Proteomes" id="UP000448877"/>
    </source>
</evidence>
<dbReference type="SUPFAM" id="SSF49265">
    <property type="entry name" value="Fibronectin type III"/>
    <property type="match status" value="1"/>
</dbReference>
<dbReference type="Proteomes" id="UP000448877">
    <property type="component" value="Unassembled WGS sequence"/>
</dbReference>
<feature type="chain" id="PRO_5033729255" evidence="1">
    <location>
        <begin position="26"/>
        <end position="547"/>
    </location>
</feature>
<evidence type="ECO:0000256" key="1">
    <source>
        <dbReference type="SAM" id="SignalP"/>
    </source>
</evidence>
<reference evidence="5 6" key="1">
    <citation type="journal article" date="2019" name="Nat. Med.">
        <title>A library of human gut bacterial isolates paired with longitudinal multiomics data enables mechanistic microbiome research.</title>
        <authorList>
            <person name="Poyet M."/>
            <person name="Groussin M."/>
            <person name="Gibbons S.M."/>
            <person name="Avila-Pacheco J."/>
            <person name="Jiang X."/>
            <person name="Kearney S.M."/>
            <person name="Perrotta A.R."/>
            <person name="Berdy B."/>
            <person name="Zhao S."/>
            <person name="Lieberman T.D."/>
            <person name="Swanson P.K."/>
            <person name="Smith M."/>
            <person name="Roesemann S."/>
            <person name="Alexander J.E."/>
            <person name="Rich S.A."/>
            <person name="Livny J."/>
            <person name="Vlamakis H."/>
            <person name="Clish C."/>
            <person name="Bullock K."/>
            <person name="Deik A."/>
            <person name="Scott J."/>
            <person name="Pierce K.A."/>
            <person name="Xavier R.J."/>
            <person name="Alm E.J."/>
        </authorList>
    </citation>
    <scope>NUCLEOTIDE SEQUENCE [LARGE SCALE GENOMIC DNA]</scope>
    <source>
        <strain evidence="4 6">BIOML-A6</strain>
        <strain evidence="3 5">BIOML-A7</strain>
    </source>
</reference>
<dbReference type="GeneID" id="66310173"/>
<comment type="caution">
    <text evidence="3">The sequence shown here is derived from an EMBL/GenBank/DDBJ whole genome shotgun (WGS) entry which is preliminary data.</text>
</comment>
<feature type="domain" description="DUF5123" evidence="2">
    <location>
        <begin position="434"/>
        <end position="544"/>
    </location>
</feature>
<dbReference type="InterPro" id="IPR013783">
    <property type="entry name" value="Ig-like_fold"/>
</dbReference>
<dbReference type="Gene3D" id="2.60.40.10">
    <property type="entry name" value="Immunoglobulins"/>
    <property type="match status" value="1"/>
</dbReference>
<evidence type="ECO:0000313" key="5">
    <source>
        <dbReference type="Proteomes" id="UP000325055"/>
    </source>
</evidence>
<dbReference type="Proteomes" id="UP000325055">
    <property type="component" value="Unassembled WGS sequence"/>
</dbReference>
<dbReference type="InterPro" id="IPR036116">
    <property type="entry name" value="FN3_sf"/>
</dbReference>
<accession>A0A120A478</accession>
<dbReference type="EMBL" id="VVYW01000001">
    <property type="protein sequence ID" value="KAA5411413.1"/>
    <property type="molecule type" value="Genomic_DNA"/>
</dbReference>
<keyword evidence="1" id="KW-0732">Signal</keyword>
<sequence>MKINKLKYMTLSGVLSLLMVFAATSCDDANDWSTDSSYNQLFSVPKMSVSANATDAELTWTTTPGTEYYLIEISLDSLYDDIAMGSGKGSIIYGEDKSITKSPYTLEGLYSDSKYFIRMKAFSTSKPESKWGYMSDFSFKTRTEQIFEKWTISHDKITLYWPANSVANRIEVTDASGTVIKNITLTSTNLEDGNIVIDGLTPLTSYTATLYNNESKRGVVDFTTTAKVPDADYTAFLQSSDSLNNDLFTTMAEAGYQTVNIALPAGSIYYNENSLNIPDGMSVTFFGLPGEKQAIIGVKSIDIAGTHDFIKFENVEITGASMKADGNNTINDYLFNQSKASTVGSIEFSNSLINGFKNTPVRLQGSDIKVIDLVKFENCTVFGADARTYSLIHIDASSGKGKIENIEFSKTTVIYSGKCLVYSRNTDFTSLKLADCTFSKLLGSGDYILDCDKNGNGPSQGVTITNCIFGSTLAEGKGIRANDKPVDVTNSYITNDMKITGNKIDDLITYDGGETDLFKDPAQYDFTIIDGSFAGKTNCGDPKWYMK</sequence>
<dbReference type="EMBL" id="VVYV01000040">
    <property type="protein sequence ID" value="KAA5414540.1"/>
    <property type="molecule type" value="Genomic_DNA"/>
</dbReference>
<evidence type="ECO:0000313" key="3">
    <source>
        <dbReference type="EMBL" id="KAA5411413.1"/>
    </source>
</evidence>
<dbReference type="InterPro" id="IPR033427">
    <property type="entry name" value="DUF5123"/>
</dbReference>
<dbReference type="AlphaFoldDB" id="A0A120A478"/>
<evidence type="ECO:0000259" key="2">
    <source>
        <dbReference type="Pfam" id="PF17161"/>
    </source>
</evidence>
<evidence type="ECO:0000313" key="4">
    <source>
        <dbReference type="EMBL" id="KAA5414540.1"/>
    </source>
</evidence>
<gene>
    <name evidence="4" type="ORF">F2Y81_20010</name>
    <name evidence="3" type="ORF">F2Y86_01460</name>
</gene>
<organism evidence="3 5">
    <name type="scientific">Bacteroides cellulosilyticus</name>
    <dbReference type="NCBI Taxonomy" id="246787"/>
    <lineage>
        <taxon>Bacteria</taxon>
        <taxon>Pseudomonadati</taxon>
        <taxon>Bacteroidota</taxon>
        <taxon>Bacteroidia</taxon>
        <taxon>Bacteroidales</taxon>
        <taxon>Bacteroidaceae</taxon>
        <taxon>Bacteroides</taxon>
    </lineage>
</organism>
<name>A0A120A478_9BACE</name>
<dbReference type="PROSITE" id="PS51257">
    <property type="entry name" value="PROKAR_LIPOPROTEIN"/>
    <property type="match status" value="1"/>
</dbReference>
<dbReference type="SUPFAM" id="SSF51126">
    <property type="entry name" value="Pectin lyase-like"/>
    <property type="match status" value="1"/>
</dbReference>
<protein>
    <submittedName>
        <fullName evidence="3">DUF5123 domain-containing protein</fullName>
    </submittedName>
</protein>
<proteinExistence type="predicted"/>